<feature type="domain" description="PDZ" evidence="8">
    <location>
        <begin position="102"/>
        <end position="184"/>
    </location>
</feature>
<dbReference type="Gene3D" id="3.30.750.44">
    <property type="match status" value="1"/>
</dbReference>
<keyword evidence="2 5" id="KW-0645">Protease</keyword>
<dbReference type="SUPFAM" id="SSF52096">
    <property type="entry name" value="ClpP/crotonase"/>
    <property type="match status" value="1"/>
</dbReference>
<dbReference type="AlphaFoldDB" id="A0A6S6U7Q9"/>
<dbReference type="SMART" id="SM00245">
    <property type="entry name" value="TSPc"/>
    <property type="match status" value="1"/>
</dbReference>
<keyword evidence="4 5" id="KW-0720">Serine protease</keyword>
<dbReference type="PANTHER" id="PTHR32060:SF30">
    <property type="entry name" value="CARBOXY-TERMINAL PROCESSING PROTEASE CTPA"/>
    <property type="match status" value="1"/>
</dbReference>
<dbReference type="InterPro" id="IPR004447">
    <property type="entry name" value="Peptidase_S41A"/>
</dbReference>
<accession>A0A6S6U7Q9</accession>
<evidence type="ECO:0000256" key="7">
    <source>
        <dbReference type="SAM" id="SignalP"/>
    </source>
</evidence>
<evidence type="ECO:0000256" key="3">
    <source>
        <dbReference type="ARBA" id="ARBA00022801"/>
    </source>
</evidence>
<dbReference type="PANTHER" id="PTHR32060">
    <property type="entry name" value="TAIL-SPECIFIC PROTEASE"/>
    <property type="match status" value="1"/>
</dbReference>
<dbReference type="FunFam" id="2.30.42.10:FF:000063">
    <property type="entry name" value="Peptidase, S41 family"/>
    <property type="match status" value="1"/>
</dbReference>
<evidence type="ECO:0000256" key="6">
    <source>
        <dbReference type="SAM" id="MobiDB-lite"/>
    </source>
</evidence>
<dbReference type="Pfam" id="PF03572">
    <property type="entry name" value="Peptidase_S41"/>
    <property type="match status" value="1"/>
</dbReference>
<gene>
    <name evidence="9" type="ORF">HELGO_WM825</name>
</gene>
<feature type="signal peptide" evidence="7">
    <location>
        <begin position="1"/>
        <end position="29"/>
    </location>
</feature>
<dbReference type="CDD" id="cd06782">
    <property type="entry name" value="cpPDZ_CPP-like"/>
    <property type="match status" value="1"/>
</dbReference>
<dbReference type="SUPFAM" id="SSF50156">
    <property type="entry name" value="PDZ domain-like"/>
    <property type="match status" value="1"/>
</dbReference>
<dbReference type="InterPro" id="IPR029045">
    <property type="entry name" value="ClpP/crotonase-like_dom_sf"/>
</dbReference>
<dbReference type="GO" id="GO:0007165">
    <property type="term" value="P:signal transduction"/>
    <property type="evidence" value="ECO:0007669"/>
    <property type="project" value="TreeGrafter"/>
</dbReference>
<dbReference type="GO" id="GO:0004252">
    <property type="term" value="F:serine-type endopeptidase activity"/>
    <property type="evidence" value="ECO:0007669"/>
    <property type="project" value="UniProtKB-EC"/>
</dbReference>
<evidence type="ECO:0000313" key="9">
    <source>
        <dbReference type="EMBL" id="CAA6822739.1"/>
    </source>
</evidence>
<dbReference type="Pfam" id="PF22694">
    <property type="entry name" value="CtpB_N-like"/>
    <property type="match status" value="1"/>
</dbReference>
<dbReference type="InterPro" id="IPR001478">
    <property type="entry name" value="PDZ"/>
</dbReference>
<reference evidence="9" key="1">
    <citation type="submission" date="2020-01" db="EMBL/GenBank/DDBJ databases">
        <authorList>
            <person name="Meier V. D."/>
            <person name="Meier V D."/>
        </authorList>
    </citation>
    <scope>NUCLEOTIDE SEQUENCE</scope>
    <source>
        <strain evidence="9">HLG_WM_MAG_01</strain>
    </source>
</reference>
<dbReference type="GO" id="GO:0030288">
    <property type="term" value="C:outer membrane-bounded periplasmic space"/>
    <property type="evidence" value="ECO:0007669"/>
    <property type="project" value="TreeGrafter"/>
</dbReference>
<protein>
    <submittedName>
        <fullName evidence="9">Carboxyl-terminal protease (EC)</fullName>
        <ecNumber evidence="9">3.4.21.102</ecNumber>
    </submittedName>
</protein>
<feature type="chain" id="PRO_5028185044" evidence="7">
    <location>
        <begin position="30"/>
        <end position="457"/>
    </location>
</feature>
<evidence type="ECO:0000256" key="4">
    <source>
        <dbReference type="ARBA" id="ARBA00022825"/>
    </source>
</evidence>
<dbReference type="EMBL" id="CACVAS010000117">
    <property type="protein sequence ID" value="CAA6822739.1"/>
    <property type="molecule type" value="Genomic_DNA"/>
</dbReference>
<dbReference type="CDD" id="cd07560">
    <property type="entry name" value="Peptidase_S41_CPP"/>
    <property type="match status" value="1"/>
</dbReference>
<dbReference type="Pfam" id="PF13180">
    <property type="entry name" value="PDZ_2"/>
    <property type="match status" value="1"/>
</dbReference>
<dbReference type="Gene3D" id="2.30.42.10">
    <property type="match status" value="1"/>
</dbReference>
<sequence length="457" mass="49686">MIKKSKKLIFAGLASTLAAAYLFTSPALAKSNNADTNTTKKKYQPSTAKEKLEAYIKFTQILNVIESQYVDDVNTTTLVDKALKGLMANLDAHSTFMDTKAYKDLSVQTKGEFGGLGISIGMKDGALTVIAPIDGTPAFRAGVKSGDIILKIDDEATIGMNIDESVKLMRGKPKTSLVLTIIRKNEPKPLEIKITRDIIKIQSVYAKTIDESILYLHVTSFDQKVVEGVTKAIEENNATKGIILDLRNNPGGLLDQAVGLVDLFVEEGDIVSQKGKAKTENLSYKAHKEGTDTKTPVVVLVNGGSASASEIVSGALQDFNRSIVIGEKTFGKGSVQVVMPVGEAEALKLTIARYYLPSGRTIQAVGVTPDIIVHLGEIKYQEDPVLLKERDLKKHLEGELSKIDTKEKKSENTNTSEENNETKVDETIITEKQLYKDAQLKSAVDILKALIITSKGK</sequence>
<evidence type="ECO:0000259" key="8">
    <source>
        <dbReference type="PROSITE" id="PS50106"/>
    </source>
</evidence>
<dbReference type="InterPro" id="IPR055210">
    <property type="entry name" value="CtpA/B_N"/>
</dbReference>
<keyword evidence="7" id="KW-0732">Signal</keyword>
<proteinExistence type="inferred from homology"/>
<dbReference type="GO" id="GO:0006508">
    <property type="term" value="P:proteolysis"/>
    <property type="evidence" value="ECO:0007669"/>
    <property type="project" value="UniProtKB-KW"/>
</dbReference>
<dbReference type="PROSITE" id="PS50106">
    <property type="entry name" value="PDZ"/>
    <property type="match status" value="1"/>
</dbReference>
<name>A0A6S6U7Q9_9BACT</name>
<organism evidence="9">
    <name type="scientific">uncultured Sulfurovum sp</name>
    <dbReference type="NCBI Taxonomy" id="269237"/>
    <lineage>
        <taxon>Bacteria</taxon>
        <taxon>Pseudomonadati</taxon>
        <taxon>Campylobacterota</taxon>
        <taxon>Epsilonproteobacteria</taxon>
        <taxon>Campylobacterales</taxon>
        <taxon>Sulfurovaceae</taxon>
        <taxon>Sulfurovum</taxon>
        <taxon>environmental samples</taxon>
    </lineage>
</organism>
<evidence type="ECO:0000256" key="5">
    <source>
        <dbReference type="RuleBase" id="RU004404"/>
    </source>
</evidence>
<feature type="region of interest" description="Disordered" evidence="6">
    <location>
        <begin position="403"/>
        <end position="422"/>
    </location>
</feature>
<evidence type="ECO:0000256" key="1">
    <source>
        <dbReference type="ARBA" id="ARBA00009179"/>
    </source>
</evidence>
<dbReference type="NCBIfam" id="TIGR00225">
    <property type="entry name" value="prc"/>
    <property type="match status" value="1"/>
</dbReference>
<dbReference type="SMART" id="SM00228">
    <property type="entry name" value="PDZ"/>
    <property type="match status" value="1"/>
</dbReference>
<dbReference type="InterPro" id="IPR005151">
    <property type="entry name" value="Tail-specific_protease"/>
</dbReference>
<dbReference type="InterPro" id="IPR036034">
    <property type="entry name" value="PDZ_sf"/>
</dbReference>
<keyword evidence="3 5" id="KW-0378">Hydrolase</keyword>
<dbReference type="EC" id="3.4.21.102" evidence="9"/>
<evidence type="ECO:0000256" key="2">
    <source>
        <dbReference type="ARBA" id="ARBA00022670"/>
    </source>
</evidence>
<comment type="similarity">
    <text evidence="1 5">Belongs to the peptidase S41A family.</text>
</comment>
<dbReference type="Gene3D" id="3.90.226.10">
    <property type="entry name" value="2-enoyl-CoA Hydratase, Chain A, domain 1"/>
    <property type="match status" value="1"/>
</dbReference>